<protein>
    <submittedName>
        <fullName evidence="1">Uncharacterized protein</fullName>
    </submittedName>
</protein>
<gene>
    <name evidence="1" type="ORF">CCAM_LOCUS37921</name>
</gene>
<sequence>MASSSAAALEIIDDDDEFDWYAAVREIDLACEANGVALPVNGTFASSPDGVATSTSTSIPNRKTLKTPNGGVAFRLGSSRFLICLWDFCLRLRMPKPNPTIQTALESEKRSLVMRGMTGFASFHLI</sequence>
<dbReference type="EMBL" id="OOIL02005826">
    <property type="protein sequence ID" value="VFQ96145.1"/>
    <property type="molecule type" value="Genomic_DNA"/>
</dbReference>
<organism evidence="1 2">
    <name type="scientific">Cuscuta campestris</name>
    <dbReference type="NCBI Taxonomy" id="132261"/>
    <lineage>
        <taxon>Eukaryota</taxon>
        <taxon>Viridiplantae</taxon>
        <taxon>Streptophyta</taxon>
        <taxon>Embryophyta</taxon>
        <taxon>Tracheophyta</taxon>
        <taxon>Spermatophyta</taxon>
        <taxon>Magnoliopsida</taxon>
        <taxon>eudicotyledons</taxon>
        <taxon>Gunneridae</taxon>
        <taxon>Pentapetalae</taxon>
        <taxon>asterids</taxon>
        <taxon>lamiids</taxon>
        <taxon>Solanales</taxon>
        <taxon>Convolvulaceae</taxon>
        <taxon>Cuscuteae</taxon>
        <taxon>Cuscuta</taxon>
        <taxon>Cuscuta subgen. Grammica</taxon>
        <taxon>Cuscuta sect. Cleistogrammica</taxon>
    </lineage>
</organism>
<accession>A0A484N4B3</accession>
<proteinExistence type="predicted"/>
<dbReference type="AlphaFoldDB" id="A0A484N4B3"/>
<dbReference type="OrthoDB" id="1040756at2759"/>
<evidence type="ECO:0000313" key="1">
    <source>
        <dbReference type="EMBL" id="VFQ96145.1"/>
    </source>
</evidence>
<keyword evidence="2" id="KW-1185">Reference proteome</keyword>
<name>A0A484N4B3_9ASTE</name>
<dbReference type="Proteomes" id="UP000595140">
    <property type="component" value="Unassembled WGS sequence"/>
</dbReference>
<evidence type="ECO:0000313" key="2">
    <source>
        <dbReference type="Proteomes" id="UP000595140"/>
    </source>
</evidence>
<reference evidence="1 2" key="1">
    <citation type="submission" date="2018-04" db="EMBL/GenBank/DDBJ databases">
        <authorList>
            <person name="Vogel A."/>
        </authorList>
    </citation>
    <scope>NUCLEOTIDE SEQUENCE [LARGE SCALE GENOMIC DNA]</scope>
</reference>